<dbReference type="RefSeq" id="WP_208595671.1">
    <property type="nucleotide sequence ID" value="NZ_LWLG01000004.1"/>
</dbReference>
<sequence length="138" mass="16598">MVKVYDGDTVTVLLGGRRERVRLIGIDCPELRQRPWGKRARDFLRRLVLHRTVRLELDVDPWDRYGRLLAYVWLDGELVNETLVREGLCLIYTVPPNVKHAERFREAQRWAREHGRGFWAEGGLSETPYQWRRRHRRH</sequence>
<accession>A0A179D5F5</accession>
<proteinExistence type="predicted"/>
<dbReference type="Pfam" id="PF00565">
    <property type="entry name" value="SNase"/>
    <property type="match status" value="1"/>
</dbReference>
<keyword evidence="2" id="KW-0255">Endonuclease</keyword>
<dbReference type="Gene3D" id="2.40.50.90">
    <property type="match status" value="1"/>
</dbReference>
<dbReference type="PROSITE" id="PS50830">
    <property type="entry name" value="TNASE_3"/>
    <property type="match status" value="1"/>
</dbReference>
<dbReference type="GO" id="GO:0003676">
    <property type="term" value="F:nucleic acid binding"/>
    <property type="evidence" value="ECO:0007669"/>
    <property type="project" value="InterPro"/>
</dbReference>
<dbReference type="InterPro" id="IPR016071">
    <property type="entry name" value="Staphylococal_nuclease_OB-fold"/>
</dbReference>
<dbReference type="PROSITE" id="PS01284">
    <property type="entry name" value="TNASE_2"/>
    <property type="match status" value="1"/>
</dbReference>
<dbReference type="GO" id="GO:0004519">
    <property type="term" value="F:endonuclease activity"/>
    <property type="evidence" value="ECO:0007669"/>
    <property type="project" value="UniProtKB-KW"/>
</dbReference>
<dbReference type="InterPro" id="IPR035437">
    <property type="entry name" value="SNase_OB-fold_sf"/>
</dbReference>
<gene>
    <name evidence="5" type="ORF">TDIS_0947</name>
</gene>
<dbReference type="STRING" id="999894.TDIS_0947"/>
<dbReference type="PANTHER" id="PTHR12302">
    <property type="entry name" value="EBNA2 BINDING PROTEIN P100"/>
    <property type="match status" value="1"/>
</dbReference>
<keyword evidence="1" id="KW-0540">Nuclease</keyword>
<protein>
    <submittedName>
        <fullName evidence="5">Thermonuclease</fullName>
    </submittedName>
</protein>
<dbReference type="SMART" id="SM00318">
    <property type="entry name" value="SNc"/>
    <property type="match status" value="1"/>
</dbReference>
<organism evidence="5 6">
    <name type="scientific">Thermosulfurimonas dismutans</name>
    <dbReference type="NCBI Taxonomy" id="999894"/>
    <lineage>
        <taxon>Bacteria</taxon>
        <taxon>Pseudomonadati</taxon>
        <taxon>Thermodesulfobacteriota</taxon>
        <taxon>Thermodesulfobacteria</taxon>
        <taxon>Thermodesulfobacteriales</taxon>
        <taxon>Thermodesulfobacteriaceae</taxon>
        <taxon>Thermosulfurimonas</taxon>
    </lineage>
</organism>
<dbReference type="Proteomes" id="UP000078390">
    <property type="component" value="Unassembled WGS sequence"/>
</dbReference>
<evidence type="ECO:0000256" key="1">
    <source>
        <dbReference type="ARBA" id="ARBA00022722"/>
    </source>
</evidence>
<dbReference type="AlphaFoldDB" id="A0A179D5F5"/>
<keyword evidence="6" id="KW-1185">Reference proteome</keyword>
<evidence type="ECO:0000313" key="6">
    <source>
        <dbReference type="Proteomes" id="UP000078390"/>
    </source>
</evidence>
<evidence type="ECO:0000256" key="2">
    <source>
        <dbReference type="ARBA" id="ARBA00022759"/>
    </source>
</evidence>
<name>A0A179D5F5_9BACT</name>
<evidence type="ECO:0000259" key="4">
    <source>
        <dbReference type="PROSITE" id="PS50830"/>
    </source>
</evidence>
<dbReference type="InterPro" id="IPR002071">
    <property type="entry name" value="Thermonucl_AS"/>
</dbReference>
<dbReference type="PANTHER" id="PTHR12302:SF3">
    <property type="entry name" value="SERINE_THREONINE-PROTEIN KINASE 31"/>
    <property type="match status" value="1"/>
</dbReference>
<reference evidence="5 6" key="1">
    <citation type="submission" date="2016-04" db="EMBL/GenBank/DDBJ databases">
        <title>Genome analysis of Thermosulfurimonas dismutans, the first thermophilic sulfur-disproportionating bacterium of the phylum Thermodesulfobacteria.</title>
        <authorList>
            <person name="Mardanov A.V."/>
            <person name="Beletsky A.V."/>
            <person name="Kadnikov V.V."/>
            <person name="Slobodkin A.I."/>
            <person name="Ravin N.V."/>
        </authorList>
    </citation>
    <scope>NUCLEOTIDE SEQUENCE [LARGE SCALE GENOMIC DNA]</scope>
    <source>
        <strain evidence="5 6">S95</strain>
    </source>
</reference>
<dbReference type="SUPFAM" id="SSF50199">
    <property type="entry name" value="Staphylococcal nuclease"/>
    <property type="match status" value="1"/>
</dbReference>
<evidence type="ECO:0000256" key="3">
    <source>
        <dbReference type="ARBA" id="ARBA00022801"/>
    </source>
</evidence>
<dbReference type="GO" id="GO:0016787">
    <property type="term" value="F:hydrolase activity"/>
    <property type="evidence" value="ECO:0007669"/>
    <property type="project" value="UniProtKB-KW"/>
</dbReference>
<evidence type="ECO:0000313" key="5">
    <source>
        <dbReference type="EMBL" id="OAQ21021.1"/>
    </source>
</evidence>
<comment type="caution">
    <text evidence="5">The sequence shown here is derived from an EMBL/GenBank/DDBJ whole genome shotgun (WGS) entry which is preliminary data.</text>
</comment>
<keyword evidence="3" id="KW-0378">Hydrolase</keyword>
<dbReference type="PROSITE" id="PS01123">
    <property type="entry name" value="TNASE_1"/>
    <property type="match status" value="1"/>
</dbReference>
<feature type="domain" description="TNase-like" evidence="4">
    <location>
        <begin position="1"/>
        <end position="121"/>
    </location>
</feature>
<dbReference type="EMBL" id="LWLG01000004">
    <property type="protein sequence ID" value="OAQ21021.1"/>
    <property type="molecule type" value="Genomic_DNA"/>
</dbReference>